<dbReference type="Gene3D" id="1.20.1250.20">
    <property type="entry name" value="MFS general substrate transporter like domains"/>
    <property type="match status" value="2"/>
</dbReference>
<keyword evidence="3" id="KW-1003">Cell membrane</keyword>
<evidence type="ECO:0000256" key="1">
    <source>
        <dbReference type="ARBA" id="ARBA00004651"/>
    </source>
</evidence>
<evidence type="ECO:0000256" key="2">
    <source>
        <dbReference type="ARBA" id="ARBA00022448"/>
    </source>
</evidence>
<dbReference type="InterPro" id="IPR011701">
    <property type="entry name" value="MFS"/>
</dbReference>
<evidence type="ECO:0000256" key="4">
    <source>
        <dbReference type="ARBA" id="ARBA00022692"/>
    </source>
</evidence>
<dbReference type="Pfam" id="PF07690">
    <property type="entry name" value="MFS_1"/>
    <property type="match status" value="1"/>
</dbReference>
<dbReference type="InterPro" id="IPR036259">
    <property type="entry name" value="MFS_trans_sf"/>
</dbReference>
<feature type="transmembrane region" description="Helical" evidence="8">
    <location>
        <begin position="301"/>
        <end position="318"/>
    </location>
</feature>
<feature type="transmembrane region" description="Helical" evidence="8">
    <location>
        <begin position="7"/>
        <end position="26"/>
    </location>
</feature>
<dbReference type="PANTHER" id="PTHR42718:SF46">
    <property type="entry name" value="BLR6921 PROTEIN"/>
    <property type="match status" value="1"/>
</dbReference>
<keyword evidence="4 8" id="KW-0812">Transmembrane</keyword>
<keyword evidence="5 8" id="KW-1133">Transmembrane helix</keyword>
<dbReference type="PROSITE" id="PS50850">
    <property type="entry name" value="MFS"/>
    <property type="match status" value="1"/>
</dbReference>
<feature type="transmembrane region" description="Helical" evidence="8">
    <location>
        <begin position="158"/>
        <end position="176"/>
    </location>
</feature>
<evidence type="ECO:0000256" key="8">
    <source>
        <dbReference type="SAM" id="Phobius"/>
    </source>
</evidence>
<feature type="transmembrane region" description="Helical" evidence="8">
    <location>
        <begin position="188"/>
        <end position="207"/>
    </location>
</feature>
<feature type="transmembrane region" description="Helical" evidence="8">
    <location>
        <begin position="355"/>
        <end position="373"/>
    </location>
</feature>
<feature type="transmembrane region" description="Helical" evidence="8">
    <location>
        <begin position="69"/>
        <end position="86"/>
    </location>
</feature>
<dbReference type="PANTHER" id="PTHR42718">
    <property type="entry name" value="MAJOR FACILITATOR SUPERFAMILY MULTIDRUG TRANSPORTER MFSC"/>
    <property type="match status" value="1"/>
</dbReference>
<feature type="domain" description="Major facilitator superfamily (MFS) profile" evidence="9">
    <location>
        <begin position="1"/>
        <end position="452"/>
    </location>
</feature>
<evidence type="ECO:0000256" key="3">
    <source>
        <dbReference type="ARBA" id="ARBA00022475"/>
    </source>
</evidence>
<feature type="transmembrane region" description="Helical" evidence="8">
    <location>
        <begin position="126"/>
        <end position="146"/>
    </location>
</feature>
<feature type="transmembrane region" description="Helical" evidence="8">
    <location>
        <begin position="330"/>
        <end position="349"/>
    </location>
</feature>
<organism evidence="10 11">
    <name type="scientific">Rhodococcoides yunnanense</name>
    <dbReference type="NCBI Taxonomy" id="278209"/>
    <lineage>
        <taxon>Bacteria</taxon>
        <taxon>Bacillati</taxon>
        <taxon>Actinomycetota</taxon>
        <taxon>Actinomycetes</taxon>
        <taxon>Mycobacteriales</taxon>
        <taxon>Nocardiaceae</taxon>
        <taxon>Rhodococcoides</taxon>
    </lineage>
</organism>
<feature type="region of interest" description="Disordered" evidence="7">
    <location>
        <begin position="478"/>
        <end position="498"/>
    </location>
</feature>
<name>A0ABU4BKB1_9NOCA</name>
<accession>A0ABU4BKB1</accession>
<evidence type="ECO:0000256" key="7">
    <source>
        <dbReference type="SAM" id="MobiDB-lite"/>
    </source>
</evidence>
<feature type="transmembrane region" description="Helical" evidence="8">
    <location>
        <begin position="394"/>
        <end position="415"/>
    </location>
</feature>
<evidence type="ECO:0000259" key="9">
    <source>
        <dbReference type="PROSITE" id="PS50850"/>
    </source>
</evidence>
<keyword evidence="11" id="KW-1185">Reference proteome</keyword>
<evidence type="ECO:0000256" key="5">
    <source>
        <dbReference type="ARBA" id="ARBA00022989"/>
    </source>
</evidence>
<evidence type="ECO:0000256" key="6">
    <source>
        <dbReference type="ARBA" id="ARBA00023136"/>
    </source>
</evidence>
<feature type="transmembrane region" description="Helical" evidence="8">
    <location>
        <begin position="427"/>
        <end position="449"/>
    </location>
</feature>
<feature type="transmembrane region" description="Helical" evidence="8">
    <location>
        <begin position="38"/>
        <end position="57"/>
    </location>
</feature>
<keyword evidence="2" id="KW-0813">Transport</keyword>
<evidence type="ECO:0000313" key="10">
    <source>
        <dbReference type="EMBL" id="MDV6264650.1"/>
    </source>
</evidence>
<keyword evidence="6 8" id="KW-0472">Membrane</keyword>
<feature type="transmembrane region" description="Helical" evidence="8">
    <location>
        <begin position="92"/>
        <end position="114"/>
    </location>
</feature>
<dbReference type="SUPFAM" id="SSF103473">
    <property type="entry name" value="MFS general substrate transporter"/>
    <property type="match status" value="1"/>
</dbReference>
<proteinExistence type="predicted"/>
<dbReference type="EMBL" id="JAWLJX010000017">
    <property type="protein sequence ID" value="MDV6264650.1"/>
    <property type="molecule type" value="Genomic_DNA"/>
</dbReference>
<feature type="transmembrane region" description="Helical" evidence="8">
    <location>
        <begin position="257"/>
        <end position="281"/>
    </location>
</feature>
<reference evidence="10 11" key="1">
    <citation type="submission" date="2023-10" db="EMBL/GenBank/DDBJ databases">
        <title>Development of a sustainable strategy for remediation of hydrocarbon-contaminated territories based on the waste exchange concept.</title>
        <authorList>
            <person name="Krivoruchko A."/>
        </authorList>
    </citation>
    <scope>NUCLEOTIDE SEQUENCE [LARGE SCALE GENOMIC DNA]</scope>
    <source>
        <strain evidence="10 11">IEGM 1323</strain>
    </source>
</reference>
<protein>
    <submittedName>
        <fullName evidence="10">MFS transporter</fullName>
    </submittedName>
</protein>
<dbReference type="Proteomes" id="UP001185755">
    <property type="component" value="Unassembled WGS sequence"/>
</dbReference>
<feature type="transmembrane region" description="Helical" evidence="8">
    <location>
        <begin position="213"/>
        <end position="237"/>
    </location>
</feature>
<evidence type="ECO:0000313" key="11">
    <source>
        <dbReference type="Proteomes" id="UP001185755"/>
    </source>
</evidence>
<comment type="caution">
    <text evidence="10">The sequence shown here is derived from an EMBL/GenBank/DDBJ whole genome shotgun (WGS) entry which is preliminary data.</text>
</comment>
<comment type="subcellular location">
    <subcellularLocation>
        <location evidence="1">Cell membrane</location>
        <topology evidence="1">Multi-pass membrane protein</topology>
    </subcellularLocation>
</comment>
<dbReference type="InterPro" id="IPR020846">
    <property type="entry name" value="MFS_dom"/>
</dbReference>
<sequence length="498" mass="51738">MLFLPGLCLVVMTLAVLQTMVIPIVGTIGSQLEVSPSAAGWVLTANLLAAVVATPVIGRLADLHGKRPVLLGVLLLVLVGSLIAATTSSLAFLIFGRILQGVSYALFPVALALLRDEMPQEKLVGALAILSGTLGVGGGFGLVLTGLLTADGADYHRVFWLTAAFIVVAITFAWFGVPSRARTRTGTVDWLGAVLFAFALVLLFLALTQGHSWGWVSVPTLGCALTGVVVLAGWWVFENKTAAPLVAPRMLTHGPLLATNIATLFVGIGMFVNFLACSYFVQTSSEAAGYGFSADVLSASVVYLLPGTAVGVITSTCSGRLIRRFGPRKVLVAGANIGIVGFVFLVFFHDTTWQVILASSIVNVFVSLALAALPNLLMAEVSAADTGVANSVNSIVRTVGTSIASALLTTMLAAYTITGTSIPRESVYTVAFVAGALACGIVVVAGFAIRLTPVGSVSESASGRRSDASRFTDECVDNRVYGQAKRPKTSGSGEPARD</sequence>
<gene>
    <name evidence="10" type="ORF">R3P96_25215</name>
</gene>